<dbReference type="SMART" id="SM00862">
    <property type="entry name" value="Trans_reg_C"/>
    <property type="match status" value="1"/>
</dbReference>
<dbReference type="Gene3D" id="1.10.10.10">
    <property type="entry name" value="Winged helix-like DNA-binding domain superfamily/Winged helix DNA-binding domain"/>
    <property type="match status" value="1"/>
</dbReference>
<organism evidence="5 6">
    <name type="scientific">Serratia silvae</name>
    <dbReference type="NCBI Taxonomy" id="2824122"/>
    <lineage>
        <taxon>Bacteria</taxon>
        <taxon>Pseudomonadati</taxon>
        <taxon>Pseudomonadota</taxon>
        <taxon>Gammaproteobacteria</taxon>
        <taxon>Enterobacterales</taxon>
        <taxon>Yersiniaceae</taxon>
        <taxon>Serratia</taxon>
    </lineage>
</organism>
<feature type="transmembrane region" description="Helical" evidence="3">
    <location>
        <begin position="174"/>
        <end position="194"/>
    </location>
</feature>
<comment type="caution">
    <text evidence="5">The sequence shown here is derived from an EMBL/GenBank/DDBJ whole genome shotgun (WGS) entry which is preliminary data.</text>
</comment>
<dbReference type="CDD" id="cd00383">
    <property type="entry name" value="trans_reg_C"/>
    <property type="match status" value="1"/>
</dbReference>
<keyword evidence="3" id="KW-0812">Transmembrane</keyword>
<name>A0ABT0KG82_9GAMM</name>
<evidence type="ECO:0000256" key="1">
    <source>
        <dbReference type="ARBA" id="ARBA00023125"/>
    </source>
</evidence>
<dbReference type="InterPro" id="IPR016032">
    <property type="entry name" value="Sig_transdc_resp-reg_C-effctor"/>
</dbReference>
<dbReference type="InterPro" id="IPR036388">
    <property type="entry name" value="WH-like_DNA-bd_sf"/>
</dbReference>
<dbReference type="EMBL" id="JAGQDC010000017">
    <property type="protein sequence ID" value="MCL1031035.1"/>
    <property type="molecule type" value="Genomic_DNA"/>
</dbReference>
<keyword evidence="3" id="KW-0472">Membrane</keyword>
<feature type="DNA-binding region" description="OmpR/PhoB-type" evidence="2">
    <location>
        <begin position="1"/>
        <end position="94"/>
    </location>
</feature>
<protein>
    <submittedName>
        <fullName evidence="5">Winged helix-turn-helix domain-containing protein</fullName>
    </submittedName>
</protein>
<keyword evidence="1 2" id="KW-0238">DNA-binding</keyword>
<keyword evidence="3" id="KW-1133">Transmembrane helix</keyword>
<proteinExistence type="predicted"/>
<evidence type="ECO:0000259" key="4">
    <source>
        <dbReference type="PROSITE" id="PS51755"/>
    </source>
</evidence>
<sequence length="248" mass="27813">MDIEKEIKIINFDVLLPSRKSSRLRWKELQILSLLVTRSPELVSRSEIIETIWKGTYCSDSTINQTIKSIRQKIGDTEHTLIRTIPRLGYKVDNKAIFHFISSEEPAVAAEVILGGDDAESVNSHFSEEEMNHMDGEITENATASEGCSSIAPILNETALVDSMRNTVTPWGRILKYLSVFIVLLIVSLLSYALGSRTKPAVQHELPNSPRMVFSFSLDSPPSINPQTLNCVYIEGDEKDMRIECSAR</sequence>
<dbReference type="PROSITE" id="PS51755">
    <property type="entry name" value="OMPR_PHOB"/>
    <property type="match status" value="1"/>
</dbReference>
<dbReference type="SUPFAM" id="SSF46894">
    <property type="entry name" value="C-terminal effector domain of the bipartite response regulators"/>
    <property type="match status" value="1"/>
</dbReference>
<feature type="domain" description="OmpR/PhoB-type" evidence="4">
    <location>
        <begin position="1"/>
        <end position="94"/>
    </location>
</feature>
<dbReference type="InterPro" id="IPR001867">
    <property type="entry name" value="OmpR/PhoB-type_DNA-bd"/>
</dbReference>
<dbReference type="Pfam" id="PF00486">
    <property type="entry name" value="Trans_reg_C"/>
    <property type="match status" value="1"/>
</dbReference>
<evidence type="ECO:0000256" key="3">
    <source>
        <dbReference type="SAM" id="Phobius"/>
    </source>
</evidence>
<dbReference type="RefSeq" id="WP_248947084.1">
    <property type="nucleotide sequence ID" value="NZ_CBCSGY010000042.1"/>
</dbReference>
<reference evidence="5" key="1">
    <citation type="submission" date="2021-04" db="EMBL/GenBank/DDBJ databases">
        <title>Genome sequence of Serratia sp. arafor3.</title>
        <authorList>
            <person name="Besaury L."/>
        </authorList>
    </citation>
    <scope>NUCLEOTIDE SEQUENCE</scope>
    <source>
        <strain evidence="5">Arafor3</strain>
    </source>
</reference>
<keyword evidence="6" id="KW-1185">Reference proteome</keyword>
<dbReference type="Proteomes" id="UP001165275">
    <property type="component" value="Unassembled WGS sequence"/>
</dbReference>
<accession>A0ABT0KG82</accession>
<evidence type="ECO:0000256" key="2">
    <source>
        <dbReference type="PROSITE-ProRule" id="PRU01091"/>
    </source>
</evidence>
<evidence type="ECO:0000313" key="5">
    <source>
        <dbReference type="EMBL" id="MCL1031035.1"/>
    </source>
</evidence>
<evidence type="ECO:0000313" key="6">
    <source>
        <dbReference type="Proteomes" id="UP001165275"/>
    </source>
</evidence>
<gene>
    <name evidence="5" type="ORF">KAJ71_18725</name>
</gene>